<accession>A0A844M0E9</accession>
<evidence type="ECO:0000259" key="1">
    <source>
        <dbReference type="SMART" id="SM00849"/>
    </source>
</evidence>
<reference evidence="2 3" key="1">
    <citation type="journal article" date="2019" name="PLoS ONE">
        <title>Pup mortality in New Zealand sea lions (Phocarctos hookeri) at Enderby Island, Auckland Islands, 2013-18.</title>
        <authorList>
            <person name="Michael S.A."/>
            <person name="Hayman D.T.S."/>
            <person name="Gray R."/>
            <person name="Zhang J."/>
            <person name="Rogers L."/>
            <person name="Roe W.D."/>
        </authorList>
    </citation>
    <scope>NUCLEOTIDE SEQUENCE [LARGE SCALE GENOMIC DNA]</scope>
    <source>
        <strain evidence="2 3">SM868</strain>
    </source>
</reference>
<dbReference type="OrthoDB" id="5443440at2"/>
<gene>
    <name evidence="2" type="ORF">GB996_04740</name>
</gene>
<dbReference type="EMBL" id="WFKQ01000003">
    <property type="protein sequence ID" value="MUG32098.1"/>
    <property type="molecule type" value="Genomic_DNA"/>
</dbReference>
<dbReference type="GO" id="GO:0016787">
    <property type="term" value="F:hydrolase activity"/>
    <property type="evidence" value="ECO:0007669"/>
    <property type="project" value="UniProtKB-KW"/>
</dbReference>
<dbReference type="SMART" id="SM00849">
    <property type="entry name" value="Lactamase_B"/>
    <property type="match status" value="1"/>
</dbReference>
<dbReference type="InterPro" id="IPR001279">
    <property type="entry name" value="Metallo-B-lactamas"/>
</dbReference>
<evidence type="ECO:0000313" key="3">
    <source>
        <dbReference type="Proteomes" id="UP000442109"/>
    </source>
</evidence>
<dbReference type="InterPro" id="IPR036866">
    <property type="entry name" value="RibonucZ/Hydroxyglut_hydro"/>
</dbReference>
<dbReference type="PANTHER" id="PTHR42951:SF17">
    <property type="entry name" value="METALLO-BETA-LACTAMASE DOMAIN-CONTAINING PROTEIN"/>
    <property type="match status" value="1"/>
</dbReference>
<protein>
    <submittedName>
        <fullName evidence="2">MBL fold metallo-hydrolase</fullName>
    </submittedName>
</protein>
<name>A0A844M0E9_9GAMM</name>
<dbReference type="Gene3D" id="3.60.15.10">
    <property type="entry name" value="Ribonuclease Z/Hydroxyacylglutathione hydrolase-like"/>
    <property type="match status" value="1"/>
</dbReference>
<feature type="domain" description="Metallo-beta-lactamase" evidence="1">
    <location>
        <begin position="13"/>
        <end position="212"/>
    </location>
</feature>
<evidence type="ECO:0000313" key="2">
    <source>
        <dbReference type="EMBL" id="MUG32098.1"/>
    </source>
</evidence>
<dbReference type="Proteomes" id="UP000442109">
    <property type="component" value="Unassembled WGS sequence"/>
</dbReference>
<sequence length="252" mass="29034">MSLPNIIQLDGHIQTLYLAVYPDKLLLLDGGCRCDVSLVLSYITNELKRPITDLKMVVVTHMHVDHAGGALSLKQKTGCVIVSSDNNTQWYQGIHGRAMHVIDIGLAYYVARRLGKPLKYLWYPAYLTPDIQVKQGDRLPGFEDWQVMSTPGHTDRDLSLYHPELEVVYTADLIVKLRHKFVAPMPVYWPKRYRQSLEMIKQLRPKQVMMAHGGARYIEPELFDQLIAKAPKQPFTVKRTIKHKLSWWSTKK</sequence>
<comment type="caution">
    <text evidence="2">The sequence shown here is derived from an EMBL/GenBank/DDBJ whole genome shotgun (WGS) entry which is preliminary data.</text>
</comment>
<dbReference type="PANTHER" id="PTHR42951">
    <property type="entry name" value="METALLO-BETA-LACTAMASE DOMAIN-CONTAINING"/>
    <property type="match status" value="1"/>
</dbReference>
<organism evidence="2 3">
    <name type="scientific">Psychrobacter sanguinis</name>
    <dbReference type="NCBI Taxonomy" id="861445"/>
    <lineage>
        <taxon>Bacteria</taxon>
        <taxon>Pseudomonadati</taxon>
        <taxon>Pseudomonadota</taxon>
        <taxon>Gammaproteobacteria</taxon>
        <taxon>Moraxellales</taxon>
        <taxon>Moraxellaceae</taxon>
        <taxon>Psychrobacter</taxon>
    </lineage>
</organism>
<dbReference type="Pfam" id="PF00753">
    <property type="entry name" value="Lactamase_B"/>
    <property type="match status" value="1"/>
</dbReference>
<dbReference type="AlphaFoldDB" id="A0A844M0E9"/>
<dbReference type="SUPFAM" id="SSF56281">
    <property type="entry name" value="Metallo-hydrolase/oxidoreductase"/>
    <property type="match status" value="1"/>
</dbReference>
<keyword evidence="3" id="KW-1185">Reference proteome</keyword>
<dbReference type="RefSeq" id="WP_155587002.1">
    <property type="nucleotide sequence ID" value="NZ_WFKQ01000003.1"/>
</dbReference>
<proteinExistence type="predicted"/>
<keyword evidence="2" id="KW-0378">Hydrolase</keyword>
<dbReference type="InterPro" id="IPR050855">
    <property type="entry name" value="NDM-1-like"/>
</dbReference>